<evidence type="ECO:0000256" key="2">
    <source>
        <dbReference type="SAM" id="SignalP"/>
    </source>
</evidence>
<protein>
    <submittedName>
        <fullName evidence="4">Ig-like domain-containing protein</fullName>
    </submittedName>
</protein>
<dbReference type="Proteomes" id="UP001589832">
    <property type="component" value="Unassembled WGS sequence"/>
</dbReference>
<feature type="domain" description="SbsA Ig-like" evidence="3">
    <location>
        <begin position="53"/>
        <end position="157"/>
    </location>
</feature>
<dbReference type="Pfam" id="PF13205">
    <property type="entry name" value="Big_5"/>
    <property type="match status" value="1"/>
</dbReference>
<accession>A0ABV6QBN6</accession>
<proteinExistence type="predicted"/>
<organism evidence="4 5">
    <name type="scientific">Winogradskyella pulchriflava</name>
    <dbReference type="NCBI Taxonomy" id="1110688"/>
    <lineage>
        <taxon>Bacteria</taxon>
        <taxon>Pseudomonadati</taxon>
        <taxon>Bacteroidota</taxon>
        <taxon>Flavobacteriia</taxon>
        <taxon>Flavobacteriales</taxon>
        <taxon>Flavobacteriaceae</taxon>
        <taxon>Winogradskyella</taxon>
    </lineage>
</organism>
<evidence type="ECO:0000313" key="4">
    <source>
        <dbReference type="EMBL" id="MFC0605292.1"/>
    </source>
</evidence>
<evidence type="ECO:0000313" key="5">
    <source>
        <dbReference type="Proteomes" id="UP001589832"/>
    </source>
</evidence>
<reference evidence="4 5" key="1">
    <citation type="submission" date="2024-09" db="EMBL/GenBank/DDBJ databases">
        <authorList>
            <person name="Sun Q."/>
            <person name="Mori K."/>
        </authorList>
    </citation>
    <scope>NUCLEOTIDE SEQUENCE [LARGE SCALE GENOMIC DNA]</scope>
    <source>
        <strain evidence="4 5">NCAIM B.02481</strain>
    </source>
</reference>
<feature type="signal peptide" evidence="2">
    <location>
        <begin position="1"/>
        <end position="20"/>
    </location>
</feature>
<name>A0ABV6QBN6_9FLAO</name>
<dbReference type="InterPro" id="IPR032812">
    <property type="entry name" value="SbsA_Ig"/>
</dbReference>
<keyword evidence="5" id="KW-1185">Reference proteome</keyword>
<dbReference type="EMBL" id="JBHLTQ010000006">
    <property type="protein sequence ID" value="MFC0605292.1"/>
    <property type="molecule type" value="Genomic_DNA"/>
</dbReference>
<feature type="chain" id="PRO_5046672977" evidence="2">
    <location>
        <begin position="21"/>
        <end position="348"/>
    </location>
</feature>
<gene>
    <name evidence="4" type="ORF">ACFFGA_12050</name>
</gene>
<sequence length="348" mass="37185">MKLLKNLGLLVFFVIFSCSNDDSSNDNNELYTFVNNGGGAVTTLSNSGDVTGLGVAQAVPAVQNEIYPKSLPILLFLNDKVYFDSLKGNFEVTQNDELIGGTIYINEAANGYAILTFVPKNTFSSNSTIVLTLKNGIQDASGNHLNLDMDYTLSFQTNSQDGGNFDDNLSFENGDDGVLFLGDGNILSGTQGCVSPTDGNSFAAITSGNSLVSSQSSIGQASSMMILGTISNGFSSINFDYNFLSSEFQEYVDSEFDDSVMITIVGTDNVYSEFLTSVNTVGTNNTQCSDFAGMPDDGDNYSGETGWMTKTINFGNVGNDALVIFTITDVSDTIYSSAFTLDNVSFNN</sequence>
<evidence type="ECO:0000256" key="1">
    <source>
        <dbReference type="ARBA" id="ARBA00022729"/>
    </source>
</evidence>
<dbReference type="PROSITE" id="PS51257">
    <property type="entry name" value="PROKAR_LIPOPROTEIN"/>
    <property type="match status" value="1"/>
</dbReference>
<evidence type="ECO:0000259" key="3">
    <source>
        <dbReference type="Pfam" id="PF13205"/>
    </source>
</evidence>
<keyword evidence="1 2" id="KW-0732">Signal</keyword>
<dbReference type="RefSeq" id="WP_386064380.1">
    <property type="nucleotide sequence ID" value="NZ_JBHLTQ010000006.1"/>
</dbReference>
<comment type="caution">
    <text evidence="4">The sequence shown here is derived from an EMBL/GenBank/DDBJ whole genome shotgun (WGS) entry which is preliminary data.</text>
</comment>